<reference evidence="2 3" key="1">
    <citation type="journal article" date="2015" name="Genome Announc.">
        <title>Complete Genome Sequence of Spiroplasma turonicum Strain Tab4cT, a Parasite of a Horse Fly, Haematopota sp. (Diptera: Tabanidae).</title>
        <authorList>
            <person name="Davis R.E."/>
            <person name="Shao J."/>
            <person name="Zhao Y."/>
            <person name="Gasparich G.E."/>
            <person name="Gaynor B.J."/>
            <person name="Donofrio N."/>
        </authorList>
    </citation>
    <scope>NUCLEOTIDE SEQUENCE [LARGE SCALE GENOMIC DNA]</scope>
    <source>
        <strain evidence="2 3">Tab4c</strain>
    </source>
</reference>
<dbReference type="OrthoDB" id="389609at2"/>
<feature type="transmembrane region" description="Helical" evidence="1">
    <location>
        <begin position="145"/>
        <end position="166"/>
    </location>
</feature>
<dbReference type="EMBL" id="CP012328">
    <property type="protein sequence ID" value="AKU80168.1"/>
    <property type="molecule type" value="Genomic_DNA"/>
</dbReference>
<proteinExistence type="predicted"/>
<evidence type="ECO:0008006" key="4">
    <source>
        <dbReference type="Google" id="ProtNLM"/>
    </source>
</evidence>
<dbReference type="Proteomes" id="UP000067243">
    <property type="component" value="Chromosome"/>
</dbReference>
<dbReference type="KEGG" id="stur:STURON_00922"/>
<evidence type="ECO:0000313" key="3">
    <source>
        <dbReference type="Proteomes" id="UP000067243"/>
    </source>
</evidence>
<name>A0A0K1P7A8_9MOLU</name>
<protein>
    <recommendedName>
        <fullName evidence="4">Transmembrane protein</fullName>
    </recommendedName>
</protein>
<accession>A0A0K1P7A8</accession>
<dbReference type="STRING" id="216946.STURO_v1c09170"/>
<feature type="transmembrane region" description="Helical" evidence="1">
    <location>
        <begin position="27"/>
        <end position="49"/>
    </location>
</feature>
<evidence type="ECO:0000256" key="1">
    <source>
        <dbReference type="SAM" id="Phobius"/>
    </source>
</evidence>
<dbReference type="AlphaFoldDB" id="A0A0K1P7A8"/>
<evidence type="ECO:0000313" key="2">
    <source>
        <dbReference type="EMBL" id="AKU80168.1"/>
    </source>
</evidence>
<dbReference type="RefSeq" id="WP_075048733.1">
    <property type="nucleotide sequence ID" value="NZ_CP012328.1"/>
</dbReference>
<feature type="transmembrane region" description="Helical" evidence="1">
    <location>
        <begin position="113"/>
        <end position="133"/>
    </location>
</feature>
<keyword evidence="3" id="KW-1185">Reference proteome</keyword>
<organism evidence="2 3">
    <name type="scientific">Spiroplasma turonicum</name>
    <dbReference type="NCBI Taxonomy" id="216946"/>
    <lineage>
        <taxon>Bacteria</taxon>
        <taxon>Bacillati</taxon>
        <taxon>Mycoplasmatota</taxon>
        <taxon>Mollicutes</taxon>
        <taxon>Entomoplasmatales</taxon>
        <taxon>Spiroplasmataceae</taxon>
        <taxon>Spiroplasma</taxon>
    </lineage>
</organism>
<feature type="transmembrane region" description="Helical" evidence="1">
    <location>
        <begin position="55"/>
        <end position="77"/>
    </location>
</feature>
<keyword evidence="1" id="KW-1133">Transmembrane helix</keyword>
<dbReference type="PATRIC" id="fig|216946.3.peg.952"/>
<keyword evidence="1" id="KW-0472">Membrane</keyword>
<gene>
    <name evidence="2" type="ORF">STURON_00922</name>
</gene>
<keyword evidence="1" id="KW-0812">Transmembrane</keyword>
<sequence>MEKVYLEKINKNNNILKKMFITKKVSFYNFLINIILFFILIFLVLLNQFCIKSNILHYVDLAFSGYLLLIFTFIGWFSTEYYYRKIKVLDIDLIEEGKNFKSYRLIELNSIKFVLINIFLSFISVLIFVFEILSAFEDHILVREIGIISIHLLLIPGFVRMFETIIEALQKFKKLLDHFLIKQFDILENLFEHVKFEKNNTRLLFTDYNIKSRHNIFLLSSDYLITAEKETVENTNKKILNIYKELWNQYLKVFSIYLSSDMKKSSKRLQRKVRKILIYYLMIWDDFFEF</sequence>